<evidence type="ECO:0000313" key="3">
    <source>
        <dbReference type="Proteomes" id="UP000775547"/>
    </source>
</evidence>
<organism evidence="2 3">
    <name type="scientific">Asterophora parasitica</name>
    <dbReference type="NCBI Taxonomy" id="117018"/>
    <lineage>
        <taxon>Eukaryota</taxon>
        <taxon>Fungi</taxon>
        <taxon>Dikarya</taxon>
        <taxon>Basidiomycota</taxon>
        <taxon>Agaricomycotina</taxon>
        <taxon>Agaricomycetes</taxon>
        <taxon>Agaricomycetidae</taxon>
        <taxon>Agaricales</taxon>
        <taxon>Tricholomatineae</taxon>
        <taxon>Lyophyllaceae</taxon>
        <taxon>Asterophora</taxon>
    </lineage>
</organism>
<sequence length="450" mass="47869">MAPSTNEPDQSAAQHDNWGPPDEQAMGPGGAAEPANGVTLPTDDDRAIGQGGENPDYPRGSSVSAVSASEGKELSFREKQVKVLRSLPVPSRLSSGNVPLALLITTRELDMALLNSTPVKQLKKVSPNIMKAISWEAKFASSSREAVAALPSMLVIRALASNVARWDIGRGNVLTTLELCLRDARMILHCLAVFLPTSLNLPTGTCRCATTWEWEDASPIAATFAMTTHPVTSVGLHPLAEIIVTTPRPLHLPLAAAAVNTMTIDVDPLRCLTVTGILLLQTSEGAIRPLLTQLTVAMADRLLLLLPLDSMIAMSAGPSSGIPLAIHPLEVARGLPLDTVKTSTESLPTGNMTTGVALLPLLRLAMMSIVLFLLNRFHLGDTSVALKALRAPMITPIPLVRLATVMAIREALLAVLRPLVSPSAVLLLETTSLLLATAKTLNEKKELYLQ</sequence>
<dbReference type="EMBL" id="JABCKV010000004">
    <property type="protein sequence ID" value="KAG5648263.1"/>
    <property type="molecule type" value="Genomic_DNA"/>
</dbReference>
<dbReference type="OrthoDB" id="1099063at2759"/>
<reference evidence="2" key="1">
    <citation type="submission" date="2020-07" db="EMBL/GenBank/DDBJ databases">
        <authorList>
            <person name="Nieuwenhuis M."/>
            <person name="Van De Peppel L.J.J."/>
        </authorList>
    </citation>
    <scope>NUCLEOTIDE SEQUENCE</scope>
    <source>
        <strain evidence="2">AP01</strain>
        <tissue evidence="2">Mycelium</tissue>
    </source>
</reference>
<feature type="region of interest" description="Disordered" evidence="1">
    <location>
        <begin position="1"/>
        <end position="71"/>
    </location>
</feature>
<feature type="compositionally biased region" description="Polar residues" evidence="1">
    <location>
        <begin position="1"/>
        <end position="14"/>
    </location>
</feature>
<name>A0A9P7GDX2_9AGAR</name>
<gene>
    <name evidence="2" type="ORF">DXG03_006222</name>
</gene>
<accession>A0A9P7GDX2</accession>
<dbReference type="Proteomes" id="UP000775547">
    <property type="component" value="Unassembled WGS sequence"/>
</dbReference>
<proteinExistence type="predicted"/>
<protein>
    <submittedName>
        <fullName evidence="2">Uncharacterized protein</fullName>
    </submittedName>
</protein>
<reference evidence="2" key="2">
    <citation type="submission" date="2021-10" db="EMBL/GenBank/DDBJ databases">
        <title>Phylogenomics reveals ancestral predisposition of the termite-cultivated fungus Termitomyces towards a domesticated lifestyle.</title>
        <authorList>
            <person name="Auxier B."/>
            <person name="Grum-Grzhimaylo A."/>
            <person name="Cardenas M.E."/>
            <person name="Lodge J.D."/>
            <person name="Laessoe T."/>
            <person name="Pedersen O."/>
            <person name="Smith M.E."/>
            <person name="Kuyper T.W."/>
            <person name="Franco-Molano E.A."/>
            <person name="Baroni T.J."/>
            <person name="Aanen D.K."/>
        </authorList>
    </citation>
    <scope>NUCLEOTIDE SEQUENCE</scope>
    <source>
        <strain evidence="2">AP01</strain>
        <tissue evidence="2">Mycelium</tissue>
    </source>
</reference>
<comment type="caution">
    <text evidence="2">The sequence shown here is derived from an EMBL/GenBank/DDBJ whole genome shotgun (WGS) entry which is preliminary data.</text>
</comment>
<evidence type="ECO:0000256" key="1">
    <source>
        <dbReference type="SAM" id="MobiDB-lite"/>
    </source>
</evidence>
<evidence type="ECO:0000313" key="2">
    <source>
        <dbReference type="EMBL" id="KAG5648263.1"/>
    </source>
</evidence>
<keyword evidence="3" id="KW-1185">Reference proteome</keyword>
<dbReference type="AlphaFoldDB" id="A0A9P7GDX2"/>